<keyword evidence="2" id="KW-0472">Membrane</keyword>
<evidence type="ECO:0000313" key="3">
    <source>
        <dbReference type="EMBL" id="WZL76294.1"/>
    </source>
</evidence>
<organism evidence="3 4">
    <name type="scientific">Thermatribacter velox</name>
    <dbReference type="NCBI Taxonomy" id="3039681"/>
    <lineage>
        <taxon>Bacteria</taxon>
        <taxon>Pseudomonadati</taxon>
        <taxon>Atribacterota</taxon>
        <taxon>Atribacteria</taxon>
        <taxon>Atribacterales</taxon>
        <taxon>Thermatribacteraceae</taxon>
        <taxon>Thermatribacter</taxon>
    </lineage>
</organism>
<dbReference type="RefSeq" id="WP_369018452.1">
    <property type="nucleotide sequence ID" value="NZ_CP121689.1"/>
</dbReference>
<feature type="region of interest" description="Disordered" evidence="1">
    <location>
        <begin position="99"/>
        <end position="122"/>
    </location>
</feature>
<evidence type="ECO:0000313" key="4">
    <source>
        <dbReference type="Proteomes" id="UP001461341"/>
    </source>
</evidence>
<sequence>MDIVDLALRVQDIIGLILAVLIVAILISIVLILRESARERRMWEESEEEDIFSPPRKRSTKKPLSEDSTASEEPTSVAGWKGKILKELEARKAWNALSRSAGRKSEAPKEEKPPETVFQPLQEEEVSIPLEQEKLQEEKQPQIPLEEPIEKPEPPQVVLERALKKLQGLGLDIKEAQPLLDEESIVFSPLLWEVKEEIRSGKEMGNIVVHTVFKTMPGYSGEEVVEMYRSGNLSVVEKMEARIRTAEGREFLVATLGLEYFRVPALEKTFYEGHLSEKEYELLRALKFVDRNTKKDFARVVYRKIMSEEE</sequence>
<protein>
    <submittedName>
        <fullName evidence="3">Uncharacterized protein</fullName>
    </submittedName>
</protein>
<keyword evidence="2" id="KW-0812">Transmembrane</keyword>
<keyword evidence="4" id="KW-1185">Reference proteome</keyword>
<gene>
    <name evidence="3" type="ORF">QBE54_00750</name>
</gene>
<feature type="region of interest" description="Disordered" evidence="1">
    <location>
        <begin position="43"/>
        <end position="77"/>
    </location>
</feature>
<dbReference type="Proteomes" id="UP001461341">
    <property type="component" value="Chromosome"/>
</dbReference>
<keyword evidence="2" id="KW-1133">Transmembrane helix</keyword>
<name>A0ABZ2YEL1_9BACT</name>
<dbReference type="EMBL" id="CP121689">
    <property type="protein sequence ID" value="WZL76294.1"/>
    <property type="molecule type" value="Genomic_DNA"/>
</dbReference>
<reference evidence="3 4" key="1">
    <citation type="submission" date="2023-03" db="EMBL/GenBank/DDBJ databases">
        <title>Novel Species.</title>
        <authorList>
            <person name="Ma S."/>
        </authorList>
    </citation>
    <scope>NUCLEOTIDE SEQUENCE [LARGE SCALE GENOMIC DNA]</scope>
    <source>
        <strain evidence="3 4">B11</strain>
    </source>
</reference>
<feature type="transmembrane region" description="Helical" evidence="2">
    <location>
        <begin position="13"/>
        <end position="33"/>
    </location>
</feature>
<accession>A0ABZ2YEL1</accession>
<evidence type="ECO:0000256" key="1">
    <source>
        <dbReference type="SAM" id="MobiDB-lite"/>
    </source>
</evidence>
<feature type="compositionally biased region" description="Basic and acidic residues" evidence="1">
    <location>
        <begin position="103"/>
        <end position="114"/>
    </location>
</feature>
<proteinExistence type="predicted"/>
<evidence type="ECO:0000256" key="2">
    <source>
        <dbReference type="SAM" id="Phobius"/>
    </source>
</evidence>